<evidence type="ECO:0000259" key="5">
    <source>
        <dbReference type="PROSITE" id="PS50893"/>
    </source>
</evidence>
<dbReference type="SUPFAM" id="SSF52540">
    <property type="entry name" value="P-loop containing nucleoside triphosphate hydrolases"/>
    <property type="match status" value="1"/>
</dbReference>
<evidence type="ECO:0000256" key="2">
    <source>
        <dbReference type="ARBA" id="ARBA00022448"/>
    </source>
</evidence>
<dbReference type="GO" id="GO:0016020">
    <property type="term" value="C:membrane"/>
    <property type="evidence" value="ECO:0007669"/>
    <property type="project" value="InterPro"/>
</dbReference>
<dbReference type="SMART" id="SM00382">
    <property type="entry name" value="AAA"/>
    <property type="match status" value="1"/>
</dbReference>
<keyword evidence="3" id="KW-0547">Nucleotide-binding</keyword>
<evidence type="ECO:0000313" key="7">
    <source>
        <dbReference type="Proteomes" id="UP001208651"/>
    </source>
</evidence>
<evidence type="ECO:0000313" key="6">
    <source>
        <dbReference type="EMBL" id="MCV3290912.1"/>
    </source>
</evidence>
<dbReference type="PANTHER" id="PTHR46743">
    <property type="entry name" value="TEICHOIC ACIDS EXPORT ATP-BINDING PROTEIN TAGH"/>
    <property type="match status" value="1"/>
</dbReference>
<dbReference type="GO" id="GO:0140359">
    <property type="term" value="F:ABC-type transporter activity"/>
    <property type="evidence" value="ECO:0007669"/>
    <property type="project" value="InterPro"/>
</dbReference>
<sequence length="453" mass="49575">MQDLPCSKKRVRGLPMCSDKVAIEVHGLSKCYQVYGQPVDRLKQFVFPRVLRLFRRASKQYFREFWALQSINFTIKKGETVGIIGHNGAGKSTLLQLICGTLNPSHGEISVNGRIAALLELGAGFNPEFSGRDNVYLNASVLGLSKEDIDARFDEIARFADIGDFMEQPVKTYSSGMYVRLAFAVQACIDPEILIVDEALAVGDIGFQYKCFKRMEALKAKGVTILMVTHSTGSILEYADRCLVMEGGRLIGDTTDVLAAVMAYEKGMILSQEQADTLALPDIESDGDCPSQSVLIEKQKSEANLALGEKRFGSARAIIASLTIVKADGTPFHEEPLVKSGETLTLRFELWSSQSIEDVALGLSLSRAQGGDIWGDSNIAAGHPITLKPGRQLVTYQVTLPINSGDYLLHCGLASLKGGEREELDQRRPMQTIKFWSSRELGGVVHAPIIVLA</sequence>
<dbReference type="RefSeq" id="WP_263686674.1">
    <property type="nucleotide sequence ID" value="NZ_JAJVCY010000098.1"/>
</dbReference>
<evidence type="ECO:0000256" key="3">
    <source>
        <dbReference type="ARBA" id="ARBA00022741"/>
    </source>
</evidence>
<dbReference type="PROSITE" id="PS50893">
    <property type="entry name" value="ABC_TRANSPORTER_2"/>
    <property type="match status" value="1"/>
</dbReference>
<proteinExistence type="inferred from homology"/>
<dbReference type="AlphaFoldDB" id="A0AAW5RTY7"/>
<dbReference type="Gene3D" id="3.40.50.300">
    <property type="entry name" value="P-loop containing nucleotide triphosphate hydrolases"/>
    <property type="match status" value="1"/>
</dbReference>
<dbReference type="InterPro" id="IPR050683">
    <property type="entry name" value="Bact_Polysacc_Export_ATP-bd"/>
</dbReference>
<dbReference type="EMBL" id="JAJVCY010000098">
    <property type="protein sequence ID" value="MCV3290912.1"/>
    <property type="molecule type" value="Genomic_DNA"/>
</dbReference>
<dbReference type="CDD" id="cd10147">
    <property type="entry name" value="Wzt_C-like"/>
    <property type="match status" value="1"/>
</dbReference>
<dbReference type="InterPro" id="IPR003439">
    <property type="entry name" value="ABC_transporter-like_ATP-bd"/>
</dbReference>
<dbReference type="InterPro" id="IPR029439">
    <property type="entry name" value="Wzt_C"/>
</dbReference>
<protein>
    <submittedName>
        <fullName evidence="6">ABC transporter ATP-binding protein</fullName>
    </submittedName>
</protein>
<dbReference type="PANTHER" id="PTHR46743:SF2">
    <property type="entry name" value="TEICHOIC ACIDS EXPORT ATP-BINDING PROTEIN TAGH"/>
    <property type="match status" value="1"/>
</dbReference>
<dbReference type="Gene3D" id="2.70.50.60">
    <property type="entry name" value="abc- transporter (atp binding component) like domain"/>
    <property type="match status" value="1"/>
</dbReference>
<dbReference type="CDD" id="cd03220">
    <property type="entry name" value="ABC_KpsT_Wzt"/>
    <property type="match status" value="1"/>
</dbReference>
<keyword evidence="4 6" id="KW-0067">ATP-binding</keyword>
<dbReference type="Pfam" id="PF14524">
    <property type="entry name" value="Wzt_C"/>
    <property type="match status" value="1"/>
</dbReference>
<evidence type="ECO:0000256" key="4">
    <source>
        <dbReference type="ARBA" id="ARBA00022840"/>
    </source>
</evidence>
<organism evidence="6 7">
    <name type="scientific">Aeromonas media</name>
    <dbReference type="NCBI Taxonomy" id="651"/>
    <lineage>
        <taxon>Bacteria</taxon>
        <taxon>Pseudomonadati</taxon>
        <taxon>Pseudomonadota</taxon>
        <taxon>Gammaproteobacteria</taxon>
        <taxon>Aeromonadales</taxon>
        <taxon>Aeromonadaceae</taxon>
        <taxon>Aeromonas</taxon>
    </lineage>
</organism>
<keyword evidence="2" id="KW-0813">Transport</keyword>
<gene>
    <name evidence="6" type="ORF">LZT28_22305</name>
</gene>
<dbReference type="InterPro" id="IPR015860">
    <property type="entry name" value="ABC_transpr_TagH-like"/>
</dbReference>
<accession>A0AAW5RTY7</accession>
<dbReference type="Proteomes" id="UP001208651">
    <property type="component" value="Unassembled WGS sequence"/>
</dbReference>
<evidence type="ECO:0000256" key="1">
    <source>
        <dbReference type="ARBA" id="ARBA00005417"/>
    </source>
</evidence>
<dbReference type="GO" id="GO:0005524">
    <property type="term" value="F:ATP binding"/>
    <property type="evidence" value="ECO:0007669"/>
    <property type="project" value="UniProtKB-KW"/>
</dbReference>
<reference evidence="6" key="1">
    <citation type="submission" date="2022-01" db="EMBL/GenBank/DDBJ databases">
        <title>Comparison of Fish pathogen Aeromonas spp.</title>
        <authorList>
            <person name="Dubey S."/>
            <person name="Sorum H."/>
            <person name="Munangandu H.M."/>
        </authorList>
    </citation>
    <scope>NUCLEOTIDE SEQUENCE</scope>
    <source>
        <strain evidence="6">SD/21-15</strain>
    </source>
</reference>
<dbReference type="InterPro" id="IPR003593">
    <property type="entry name" value="AAA+_ATPase"/>
</dbReference>
<dbReference type="GO" id="GO:0016887">
    <property type="term" value="F:ATP hydrolysis activity"/>
    <property type="evidence" value="ECO:0007669"/>
    <property type="project" value="InterPro"/>
</dbReference>
<comment type="caution">
    <text evidence="6">The sequence shown here is derived from an EMBL/GenBank/DDBJ whole genome shotgun (WGS) entry which is preliminary data.</text>
</comment>
<feature type="domain" description="ABC transporter" evidence="5">
    <location>
        <begin position="48"/>
        <end position="272"/>
    </location>
</feature>
<dbReference type="Pfam" id="PF00005">
    <property type="entry name" value="ABC_tran"/>
    <property type="match status" value="1"/>
</dbReference>
<dbReference type="InterPro" id="IPR027417">
    <property type="entry name" value="P-loop_NTPase"/>
</dbReference>
<comment type="similarity">
    <text evidence="1">Belongs to the ABC transporter superfamily.</text>
</comment>
<name>A0AAW5RTY7_AERME</name>